<accession>A0A4R0JV62</accession>
<comment type="caution">
    <text evidence="1">The sequence shown here is derived from an EMBL/GenBank/DDBJ whole genome shotgun (WGS) entry which is preliminary data.</text>
</comment>
<dbReference type="OrthoDB" id="9808049at2"/>
<name>A0A4R0JV62_9ACTN</name>
<keyword evidence="2" id="KW-1185">Reference proteome</keyword>
<dbReference type="Proteomes" id="UP000293342">
    <property type="component" value="Unassembled WGS sequence"/>
</dbReference>
<dbReference type="Pfam" id="PF13450">
    <property type="entry name" value="NAD_binding_8"/>
    <property type="match status" value="1"/>
</dbReference>
<dbReference type="InterPro" id="IPR036188">
    <property type="entry name" value="FAD/NAD-bd_sf"/>
</dbReference>
<dbReference type="RefSeq" id="WP_131515358.1">
    <property type="nucleotide sequence ID" value="NZ_SJKD01000004.1"/>
</dbReference>
<dbReference type="SUPFAM" id="SSF51905">
    <property type="entry name" value="FAD/NAD(P)-binding domain"/>
    <property type="match status" value="1"/>
</dbReference>
<protein>
    <submittedName>
        <fullName evidence="1">FAD-dependent oxidoreductase</fullName>
    </submittedName>
</protein>
<evidence type="ECO:0000313" key="2">
    <source>
        <dbReference type="Proteomes" id="UP000293342"/>
    </source>
</evidence>
<dbReference type="Gene3D" id="3.50.50.60">
    <property type="entry name" value="FAD/NAD(P)-binding domain"/>
    <property type="match status" value="1"/>
</dbReference>
<dbReference type="EMBL" id="SJKD01000004">
    <property type="protein sequence ID" value="TCC49086.1"/>
    <property type="molecule type" value="Genomic_DNA"/>
</dbReference>
<evidence type="ECO:0000313" key="1">
    <source>
        <dbReference type="EMBL" id="TCC49086.1"/>
    </source>
</evidence>
<organism evidence="1 2">
    <name type="scientific">Kribbella capetownensis</name>
    <dbReference type="NCBI Taxonomy" id="1572659"/>
    <lineage>
        <taxon>Bacteria</taxon>
        <taxon>Bacillati</taxon>
        <taxon>Actinomycetota</taxon>
        <taxon>Actinomycetes</taxon>
        <taxon>Propionibacteriales</taxon>
        <taxon>Kribbellaceae</taxon>
        <taxon>Kribbella</taxon>
    </lineage>
</organism>
<dbReference type="AlphaFoldDB" id="A0A4R0JV62"/>
<sequence length="80" mass="8896">MAETPLIPEDAEAGDRVEVVVVGAGQAGLAIGFFLARHGRRFLILEAADTVGAAWRDRWDSLALFTPRRYDARQRRCSRP</sequence>
<gene>
    <name evidence="1" type="ORF">E0H75_21350</name>
</gene>
<reference evidence="1 2" key="1">
    <citation type="submission" date="2019-02" db="EMBL/GenBank/DDBJ databases">
        <title>Kribbella capetownensis sp. nov. and Kribbella speibonae sp. nov., isolated from soil.</title>
        <authorList>
            <person name="Curtis S.M."/>
            <person name="Norton I."/>
            <person name="Everest G.J."/>
            <person name="Meyers P.R."/>
        </authorList>
    </citation>
    <scope>NUCLEOTIDE SEQUENCE [LARGE SCALE GENOMIC DNA]</scope>
    <source>
        <strain evidence="1 2">YM53</strain>
    </source>
</reference>
<proteinExistence type="predicted"/>